<dbReference type="NCBIfam" id="TIGR00121">
    <property type="entry name" value="birA_ligase"/>
    <property type="match status" value="1"/>
</dbReference>
<dbReference type="PANTHER" id="PTHR12835:SF5">
    <property type="entry name" value="BIOTIN--PROTEIN LIGASE"/>
    <property type="match status" value="1"/>
</dbReference>
<dbReference type="InterPro" id="IPR045864">
    <property type="entry name" value="aa-tRNA-synth_II/BPL/LPL"/>
</dbReference>
<name>A0A917HGK5_9SPHI</name>
<proteinExistence type="predicted"/>
<organism evidence="3 4">
    <name type="scientific">Parapedobacter pyrenivorans</name>
    <dbReference type="NCBI Taxonomy" id="1305674"/>
    <lineage>
        <taxon>Bacteria</taxon>
        <taxon>Pseudomonadati</taxon>
        <taxon>Bacteroidota</taxon>
        <taxon>Sphingobacteriia</taxon>
        <taxon>Sphingobacteriales</taxon>
        <taxon>Sphingobacteriaceae</taxon>
        <taxon>Parapedobacter</taxon>
    </lineage>
</organism>
<gene>
    <name evidence="3" type="ORF">GCM10007415_07770</name>
</gene>
<dbReference type="SUPFAM" id="SSF55681">
    <property type="entry name" value="Class II aaRS and biotin synthetases"/>
    <property type="match status" value="1"/>
</dbReference>
<dbReference type="PANTHER" id="PTHR12835">
    <property type="entry name" value="BIOTIN PROTEIN LIGASE"/>
    <property type="match status" value="1"/>
</dbReference>
<keyword evidence="1 3" id="KW-0436">Ligase</keyword>
<accession>A0A917HGK5</accession>
<evidence type="ECO:0000259" key="2">
    <source>
        <dbReference type="PROSITE" id="PS51733"/>
    </source>
</evidence>
<dbReference type="GO" id="GO:0005737">
    <property type="term" value="C:cytoplasm"/>
    <property type="evidence" value="ECO:0007669"/>
    <property type="project" value="TreeGrafter"/>
</dbReference>
<reference evidence="3" key="2">
    <citation type="submission" date="2020-09" db="EMBL/GenBank/DDBJ databases">
        <authorList>
            <person name="Sun Q."/>
            <person name="Zhou Y."/>
        </authorList>
    </citation>
    <scope>NUCLEOTIDE SEQUENCE</scope>
    <source>
        <strain evidence="3">CGMCC 1.12195</strain>
    </source>
</reference>
<dbReference type="Proteomes" id="UP000660862">
    <property type="component" value="Unassembled WGS sequence"/>
</dbReference>
<sequence length="281" mass="31465">MADFLFFIIKNNYSFGQCYPLIPFVLQSNTFSGLFEGQNVITLQRVPSTNEYLKEELSKSTPLTEGTVIMAVDQYAGRGQKGTLWQSEPGKNLTFSMLLTPAFLDPKHQFMLTAAITLAVVHWLESVLGVVVKVKWPNDIYIGDKKIGGILIENILKGNQWKSAIVGIGINVNQTLFPDAIREHTTSVKQILHRDCQIPELLTDLCKQIGQAYFSLKAGRFETLLASYEQRLYRLGELHPFLVDGVKVAGVLDGVAETGRLRIDFNGHLVDFDIKEIAFVI</sequence>
<dbReference type="InterPro" id="IPR004408">
    <property type="entry name" value="Biotin_CoA_COase_ligase"/>
</dbReference>
<dbReference type="PROSITE" id="PS51733">
    <property type="entry name" value="BPL_LPL_CATALYTIC"/>
    <property type="match status" value="1"/>
</dbReference>
<dbReference type="InterPro" id="IPR004143">
    <property type="entry name" value="BPL_LPL_catalytic"/>
</dbReference>
<evidence type="ECO:0000313" key="3">
    <source>
        <dbReference type="EMBL" id="GGG78192.1"/>
    </source>
</evidence>
<reference evidence="3" key="1">
    <citation type="journal article" date="2014" name="Int. J. Syst. Evol. Microbiol.">
        <title>Complete genome sequence of Corynebacterium casei LMG S-19264T (=DSM 44701T), isolated from a smear-ripened cheese.</title>
        <authorList>
            <consortium name="US DOE Joint Genome Institute (JGI-PGF)"/>
            <person name="Walter F."/>
            <person name="Albersmeier A."/>
            <person name="Kalinowski J."/>
            <person name="Ruckert C."/>
        </authorList>
    </citation>
    <scope>NUCLEOTIDE SEQUENCE</scope>
    <source>
        <strain evidence="3">CGMCC 1.12195</strain>
    </source>
</reference>
<feature type="domain" description="BPL/LPL catalytic" evidence="2">
    <location>
        <begin position="26"/>
        <end position="217"/>
    </location>
</feature>
<dbReference type="AlphaFoldDB" id="A0A917HGK5"/>
<dbReference type="Pfam" id="PF03099">
    <property type="entry name" value="BPL_LplA_LipB"/>
    <property type="match status" value="1"/>
</dbReference>
<evidence type="ECO:0000256" key="1">
    <source>
        <dbReference type="ARBA" id="ARBA00022598"/>
    </source>
</evidence>
<dbReference type="EMBL" id="BMER01000001">
    <property type="protein sequence ID" value="GGG78192.1"/>
    <property type="molecule type" value="Genomic_DNA"/>
</dbReference>
<dbReference type="GO" id="GO:0004077">
    <property type="term" value="F:biotin--[biotin carboxyl-carrier protein] ligase activity"/>
    <property type="evidence" value="ECO:0007669"/>
    <property type="project" value="InterPro"/>
</dbReference>
<dbReference type="Gene3D" id="3.30.930.10">
    <property type="entry name" value="Bira Bifunctional Protein, Domain 2"/>
    <property type="match status" value="1"/>
</dbReference>
<keyword evidence="4" id="KW-1185">Reference proteome</keyword>
<dbReference type="CDD" id="cd16442">
    <property type="entry name" value="BPL"/>
    <property type="match status" value="1"/>
</dbReference>
<protein>
    <submittedName>
        <fullName evidence="3">Biotin--[acetyl-CoA-carboxylase] ligase</fullName>
    </submittedName>
</protein>
<evidence type="ECO:0000313" key="4">
    <source>
        <dbReference type="Proteomes" id="UP000660862"/>
    </source>
</evidence>
<comment type="caution">
    <text evidence="3">The sequence shown here is derived from an EMBL/GenBank/DDBJ whole genome shotgun (WGS) entry which is preliminary data.</text>
</comment>